<evidence type="ECO:0000313" key="2">
    <source>
        <dbReference type="EMBL" id="TCS90418.1"/>
    </source>
</evidence>
<accession>A0A4R3KY41</accession>
<dbReference type="AlphaFoldDB" id="A0A4R3KY41"/>
<gene>
    <name evidence="2" type="ORF">EDD80_101618</name>
</gene>
<evidence type="ECO:0000313" key="3">
    <source>
        <dbReference type="Proteomes" id="UP000295807"/>
    </source>
</evidence>
<dbReference type="EMBL" id="SMAD01000001">
    <property type="protein sequence ID" value="TCS90418.1"/>
    <property type="molecule type" value="Genomic_DNA"/>
</dbReference>
<dbReference type="RefSeq" id="WP_158640470.1">
    <property type="nucleotide sequence ID" value="NZ_CP042432.1"/>
</dbReference>
<name>A0A4R3KY41_9SPHI</name>
<feature type="region of interest" description="Disordered" evidence="1">
    <location>
        <begin position="1"/>
        <end position="52"/>
    </location>
</feature>
<proteinExistence type="predicted"/>
<keyword evidence="3" id="KW-1185">Reference proteome</keyword>
<reference evidence="2 3" key="1">
    <citation type="submission" date="2019-03" db="EMBL/GenBank/DDBJ databases">
        <title>Genomic Encyclopedia of Type Strains, Phase IV (KMG-IV): sequencing the most valuable type-strain genomes for metagenomic binning, comparative biology and taxonomic classification.</title>
        <authorList>
            <person name="Goeker M."/>
        </authorList>
    </citation>
    <scope>NUCLEOTIDE SEQUENCE [LARGE SCALE GENOMIC DNA]</scope>
    <source>
        <strain evidence="2 3">DSM 21100</strain>
    </source>
</reference>
<sequence>MLLPLFKFVSSEKTEPKQKKSIKPKSAPSAKAEETEEYPSRDKLYIDPSQIK</sequence>
<protein>
    <submittedName>
        <fullName evidence="2">Uncharacterized protein</fullName>
    </submittedName>
</protein>
<evidence type="ECO:0000256" key="1">
    <source>
        <dbReference type="SAM" id="MobiDB-lite"/>
    </source>
</evidence>
<dbReference type="Proteomes" id="UP000295807">
    <property type="component" value="Unassembled WGS sequence"/>
</dbReference>
<comment type="caution">
    <text evidence="2">The sequence shown here is derived from an EMBL/GenBank/DDBJ whole genome shotgun (WGS) entry which is preliminary data.</text>
</comment>
<organism evidence="2 3">
    <name type="scientific">Anseongella ginsenosidimutans</name>
    <dbReference type="NCBI Taxonomy" id="496056"/>
    <lineage>
        <taxon>Bacteria</taxon>
        <taxon>Pseudomonadati</taxon>
        <taxon>Bacteroidota</taxon>
        <taxon>Sphingobacteriia</taxon>
        <taxon>Sphingobacteriales</taxon>
        <taxon>Sphingobacteriaceae</taxon>
        <taxon>Anseongella</taxon>
    </lineage>
</organism>